<evidence type="ECO:0000313" key="12">
    <source>
        <dbReference type="EMBL" id="SCM80061.1"/>
    </source>
</evidence>
<organism evidence="12">
    <name type="scientific">uncultured Sporomusa sp</name>
    <dbReference type="NCBI Taxonomy" id="307249"/>
    <lineage>
        <taxon>Bacteria</taxon>
        <taxon>Bacillati</taxon>
        <taxon>Bacillota</taxon>
        <taxon>Negativicutes</taxon>
        <taxon>Selenomonadales</taxon>
        <taxon>Sporomusaceae</taxon>
        <taxon>Sporomusa</taxon>
        <taxon>environmental samples</taxon>
    </lineage>
</organism>
<dbReference type="PROSITE" id="PS51177">
    <property type="entry name" value="LUMAZINE_BIND"/>
    <property type="match status" value="2"/>
</dbReference>
<dbReference type="PANTHER" id="PTHR21098:SF12">
    <property type="entry name" value="RIBOFLAVIN SYNTHASE"/>
    <property type="match status" value="1"/>
</dbReference>
<dbReference type="NCBIfam" id="NF009566">
    <property type="entry name" value="PRK13020.1"/>
    <property type="match status" value="1"/>
</dbReference>
<dbReference type="AlphaFoldDB" id="A0A212LRF9"/>
<evidence type="ECO:0000256" key="1">
    <source>
        <dbReference type="ARBA" id="ARBA00000968"/>
    </source>
</evidence>
<dbReference type="Gene3D" id="2.40.30.20">
    <property type="match status" value="2"/>
</dbReference>
<comment type="function">
    <text evidence="2">Catalyzes the dismutation of two molecules of 6,7-dimethyl-8-ribityllumazine, resulting in the formation of riboflavin and 5-amino-6-(D-ribitylamino)uracil.</text>
</comment>
<dbReference type="EMBL" id="FMJE01000003">
    <property type="protein sequence ID" value="SCM80061.1"/>
    <property type="molecule type" value="Genomic_DNA"/>
</dbReference>
<feature type="repeat" description="Lumazine-binding" evidence="10">
    <location>
        <begin position="97"/>
        <end position="193"/>
    </location>
</feature>
<evidence type="ECO:0000256" key="6">
    <source>
        <dbReference type="ARBA" id="ARBA00022619"/>
    </source>
</evidence>
<keyword evidence="8" id="KW-0677">Repeat</keyword>
<dbReference type="NCBIfam" id="NF006767">
    <property type="entry name" value="PRK09289.1"/>
    <property type="match status" value="1"/>
</dbReference>
<evidence type="ECO:0000256" key="9">
    <source>
        <dbReference type="NCBIfam" id="TIGR00187"/>
    </source>
</evidence>
<gene>
    <name evidence="12" type="primary">ribE</name>
    <name evidence="12" type="ORF">KL86SPO_30239</name>
</gene>
<evidence type="ECO:0000256" key="5">
    <source>
        <dbReference type="ARBA" id="ARBA00013950"/>
    </source>
</evidence>
<dbReference type="InterPro" id="IPR023366">
    <property type="entry name" value="ATP_synth_asu-like_sf"/>
</dbReference>
<accession>A0A212LRF9</accession>
<comment type="pathway">
    <text evidence="3">Cofactor biosynthesis; riboflavin biosynthesis; riboflavin from 2-hydroxy-3-oxobutyl phosphate and 5-amino-6-(D-ribitylamino)uracil: step 2/2.</text>
</comment>
<dbReference type="PANTHER" id="PTHR21098">
    <property type="entry name" value="RIBOFLAVIN SYNTHASE ALPHA CHAIN"/>
    <property type="match status" value="1"/>
</dbReference>
<dbReference type="FunFam" id="2.40.30.20:FF:000014">
    <property type="entry name" value="Riboflavin synthase, alpha subunit"/>
    <property type="match status" value="1"/>
</dbReference>
<dbReference type="Pfam" id="PF00677">
    <property type="entry name" value="Lum_binding"/>
    <property type="match status" value="2"/>
</dbReference>
<reference evidence="12" key="1">
    <citation type="submission" date="2016-08" db="EMBL/GenBank/DDBJ databases">
        <authorList>
            <person name="Seilhamer J.J."/>
        </authorList>
    </citation>
    <scope>NUCLEOTIDE SEQUENCE</scope>
    <source>
        <strain evidence="12">86</strain>
    </source>
</reference>
<dbReference type="InterPro" id="IPR017938">
    <property type="entry name" value="Riboflavin_synthase-like_b-brl"/>
</dbReference>
<dbReference type="GO" id="GO:0004746">
    <property type="term" value="F:riboflavin synthase activity"/>
    <property type="evidence" value="ECO:0007669"/>
    <property type="project" value="UniProtKB-UniRule"/>
</dbReference>
<dbReference type="InterPro" id="IPR026017">
    <property type="entry name" value="Lumazine-bd_dom"/>
</dbReference>
<feature type="domain" description="Lumazine-binding" evidence="11">
    <location>
        <begin position="97"/>
        <end position="193"/>
    </location>
</feature>
<keyword evidence="7 12" id="KW-0808">Transferase</keyword>
<dbReference type="NCBIfam" id="TIGR00187">
    <property type="entry name" value="ribE"/>
    <property type="match status" value="1"/>
</dbReference>
<evidence type="ECO:0000256" key="7">
    <source>
        <dbReference type="ARBA" id="ARBA00022679"/>
    </source>
</evidence>
<evidence type="ECO:0000256" key="10">
    <source>
        <dbReference type="PROSITE-ProRule" id="PRU00524"/>
    </source>
</evidence>
<dbReference type="GO" id="GO:0009231">
    <property type="term" value="P:riboflavin biosynthetic process"/>
    <property type="evidence" value="ECO:0007669"/>
    <property type="project" value="UniProtKB-KW"/>
</dbReference>
<feature type="domain" description="Lumazine-binding" evidence="11">
    <location>
        <begin position="1"/>
        <end position="96"/>
    </location>
</feature>
<protein>
    <recommendedName>
        <fullName evidence="5 9">Riboflavin synthase</fullName>
        <ecNumber evidence="4 9">2.5.1.9</ecNumber>
    </recommendedName>
</protein>
<dbReference type="InterPro" id="IPR001783">
    <property type="entry name" value="Lumazine-bd"/>
</dbReference>
<evidence type="ECO:0000256" key="8">
    <source>
        <dbReference type="ARBA" id="ARBA00022737"/>
    </source>
</evidence>
<comment type="catalytic activity">
    <reaction evidence="1">
        <text>2 6,7-dimethyl-8-(1-D-ribityl)lumazine + H(+) = 5-amino-6-(D-ribitylamino)uracil + riboflavin</text>
        <dbReference type="Rhea" id="RHEA:20772"/>
        <dbReference type="ChEBI" id="CHEBI:15378"/>
        <dbReference type="ChEBI" id="CHEBI:15934"/>
        <dbReference type="ChEBI" id="CHEBI:57986"/>
        <dbReference type="ChEBI" id="CHEBI:58201"/>
        <dbReference type="EC" id="2.5.1.9"/>
    </reaction>
</comment>
<proteinExistence type="predicted"/>
<dbReference type="FunFam" id="2.40.30.20:FF:000004">
    <property type="entry name" value="Riboflavin synthase, alpha subunit"/>
    <property type="match status" value="1"/>
</dbReference>
<sequence length="217" mass="23238">MFTGLVEELGKVKNIARGAKSVRLTVSGHKVLEDVKLGDSIAVNGTCLTVVDFSRDWFTADVMPETVDRTALAGLKPGDTVNLERTLRVGDRLGGHIVSGHIDGVGTILAKEQNDNAVIVRIGAGPEVMRYIIQKGSIAIDGTSLTVVDFGPDWFTVSLIPHTATMTTVGLKATGQPVNLEADIIGKYVEKLLGFSQAAQPAEKITLRFLEQHGFTL</sequence>
<name>A0A212LRF9_9FIRM</name>
<dbReference type="CDD" id="cd00402">
    <property type="entry name" value="Riboflavin_synthase_like"/>
    <property type="match status" value="1"/>
</dbReference>
<evidence type="ECO:0000256" key="2">
    <source>
        <dbReference type="ARBA" id="ARBA00002803"/>
    </source>
</evidence>
<keyword evidence="6" id="KW-0686">Riboflavin biosynthesis</keyword>
<dbReference type="SUPFAM" id="SSF63380">
    <property type="entry name" value="Riboflavin synthase domain-like"/>
    <property type="match status" value="2"/>
</dbReference>
<dbReference type="EC" id="2.5.1.9" evidence="4 9"/>
<evidence type="ECO:0000256" key="3">
    <source>
        <dbReference type="ARBA" id="ARBA00004887"/>
    </source>
</evidence>
<evidence type="ECO:0000259" key="11">
    <source>
        <dbReference type="PROSITE" id="PS51177"/>
    </source>
</evidence>
<evidence type="ECO:0000256" key="4">
    <source>
        <dbReference type="ARBA" id="ARBA00012827"/>
    </source>
</evidence>
<feature type="repeat" description="Lumazine-binding" evidence="10">
    <location>
        <begin position="1"/>
        <end position="96"/>
    </location>
</feature>
<dbReference type="PIRSF" id="PIRSF000498">
    <property type="entry name" value="Riboflavin_syn_A"/>
    <property type="match status" value="1"/>
</dbReference>
<dbReference type="RefSeq" id="WP_075755660.1">
    <property type="nucleotide sequence ID" value="NZ_LT608335.1"/>
</dbReference>